<dbReference type="EMBL" id="JABSTR010000009">
    <property type="protein sequence ID" value="KAH9378995.1"/>
    <property type="molecule type" value="Genomic_DNA"/>
</dbReference>
<accession>A0A9J6GUW5</accession>
<comment type="caution">
    <text evidence="2">The sequence shown here is derived from an EMBL/GenBank/DDBJ whole genome shotgun (WGS) entry which is preliminary data.</text>
</comment>
<dbReference type="AlphaFoldDB" id="A0A9J6GUW5"/>
<dbReference type="Proteomes" id="UP000821853">
    <property type="component" value="Unassembled WGS sequence"/>
</dbReference>
<gene>
    <name evidence="2" type="ORF">HPB48_006640</name>
</gene>
<evidence type="ECO:0000256" key="1">
    <source>
        <dbReference type="SAM" id="MobiDB-lite"/>
    </source>
</evidence>
<name>A0A9J6GUW5_HAELO</name>
<feature type="compositionally biased region" description="Basic and acidic residues" evidence="1">
    <location>
        <begin position="1"/>
        <end position="22"/>
    </location>
</feature>
<sequence length="195" mass="21544">MRNNATEHPHGVESMNGRRESASDNTLGTQPSHAPLFCHTGQALNTSPKRKTCSAEPSPSPQNIKHSNNNKVPKSPLKVPIDLRNHPKTSQSADHNVLHQELNTVRPVAHKRGPQHGPQCKHEAQVRSRHPLSTGFRVRVELKSMRKSNQLRVHKKSRKGPTCGRFRDQPQRSGVPRVPLSPTEISPGNTASAVP</sequence>
<organism evidence="2 3">
    <name type="scientific">Haemaphysalis longicornis</name>
    <name type="common">Bush tick</name>
    <dbReference type="NCBI Taxonomy" id="44386"/>
    <lineage>
        <taxon>Eukaryota</taxon>
        <taxon>Metazoa</taxon>
        <taxon>Ecdysozoa</taxon>
        <taxon>Arthropoda</taxon>
        <taxon>Chelicerata</taxon>
        <taxon>Arachnida</taxon>
        <taxon>Acari</taxon>
        <taxon>Parasitiformes</taxon>
        <taxon>Ixodida</taxon>
        <taxon>Ixodoidea</taxon>
        <taxon>Ixodidae</taxon>
        <taxon>Haemaphysalinae</taxon>
        <taxon>Haemaphysalis</taxon>
    </lineage>
</organism>
<feature type="compositionally biased region" description="Polar residues" evidence="1">
    <location>
        <begin position="183"/>
        <end position="195"/>
    </location>
</feature>
<dbReference type="VEuPathDB" id="VectorBase:HLOH_051518"/>
<protein>
    <submittedName>
        <fullName evidence="2">Uncharacterized protein</fullName>
    </submittedName>
</protein>
<reference evidence="2 3" key="1">
    <citation type="journal article" date="2020" name="Cell">
        <title>Large-Scale Comparative Analyses of Tick Genomes Elucidate Their Genetic Diversity and Vector Capacities.</title>
        <authorList>
            <consortium name="Tick Genome and Microbiome Consortium (TIGMIC)"/>
            <person name="Jia N."/>
            <person name="Wang J."/>
            <person name="Shi W."/>
            <person name="Du L."/>
            <person name="Sun Y."/>
            <person name="Zhan W."/>
            <person name="Jiang J.F."/>
            <person name="Wang Q."/>
            <person name="Zhang B."/>
            <person name="Ji P."/>
            <person name="Bell-Sakyi L."/>
            <person name="Cui X.M."/>
            <person name="Yuan T.T."/>
            <person name="Jiang B.G."/>
            <person name="Yang W.F."/>
            <person name="Lam T.T."/>
            <person name="Chang Q.C."/>
            <person name="Ding S.J."/>
            <person name="Wang X.J."/>
            <person name="Zhu J.G."/>
            <person name="Ruan X.D."/>
            <person name="Zhao L."/>
            <person name="Wei J.T."/>
            <person name="Ye R.Z."/>
            <person name="Que T.C."/>
            <person name="Du C.H."/>
            <person name="Zhou Y.H."/>
            <person name="Cheng J.X."/>
            <person name="Dai P.F."/>
            <person name="Guo W.B."/>
            <person name="Han X.H."/>
            <person name="Huang E.J."/>
            <person name="Li L.F."/>
            <person name="Wei W."/>
            <person name="Gao Y.C."/>
            <person name="Liu J.Z."/>
            <person name="Shao H.Z."/>
            <person name="Wang X."/>
            <person name="Wang C.C."/>
            <person name="Yang T.C."/>
            <person name="Huo Q.B."/>
            <person name="Li W."/>
            <person name="Chen H.Y."/>
            <person name="Chen S.E."/>
            <person name="Zhou L.G."/>
            <person name="Ni X.B."/>
            <person name="Tian J.H."/>
            <person name="Sheng Y."/>
            <person name="Liu T."/>
            <person name="Pan Y.S."/>
            <person name="Xia L.Y."/>
            <person name="Li J."/>
            <person name="Zhao F."/>
            <person name="Cao W.C."/>
        </authorList>
    </citation>
    <scope>NUCLEOTIDE SEQUENCE [LARGE SCALE GENOMIC DNA]</scope>
    <source>
        <strain evidence="2">HaeL-2018</strain>
    </source>
</reference>
<evidence type="ECO:0000313" key="3">
    <source>
        <dbReference type="Proteomes" id="UP000821853"/>
    </source>
</evidence>
<keyword evidence="3" id="KW-1185">Reference proteome</keyword>
<feature type="compositionally biased region" description="Polar residues" evidence="1">
    <location>
        <begin position="55"/>
        <end position="72"/>
    </location>
</feature>
<feature type="compositionally biased region" description="Polar residues" evidence="1">
    <location>
        <begin position="23"/>
        <end position="32"/>
    </location>
</feature>
<proteinExistence type="predicted"/>
<feature type="region of interest" description="Disordered" evidence="1">
    <location>
        <begin position="1"/>
        <end position="195"/>
    </location>
</feature>
<evidence type="ECO:0000313" key="2">
    <source>
        <dbReference type="EMBL" id="KAH9378995.1"/>
    </source>
</evidence>